<evidence type="ECO:0000256" key="1">
    <source>
        <dbReference type="SAM" id="MobiDB-lite"/>
    </source>
</evidence>
<organism evidence="2 3">
    <name type="scientific">Liparis tanakae</name>
    <name type="common">Tanaka's snailfish</name>
    <dbReference type="NCBI Taxonomy" id="230148"/>
    <lineage>
        <taxon>Eukaryota</taxon>
        <taxon>Metazoa</taxon>
        <taxon>Chordata</taxon>
        <taxon>Craniata</taxon>
        <taxon>Vertebrata</taxon>
        <taxon>Euteleostomi</taxon>
        <taxon>Actinopterygii</taxon>
        <taxon>Neopterygii</taxon>
        <taxon>Teleostei</taxon>
        <taxon>Neoteleostei</taxon>
        <taxon>Acanthomorphata</taxon>
        <taxon>Eupercaria</taxon>
        <taxon>Perciformes</taxon>
        <taxon>Cottioidei</taxon>
        <taxon>Cottales</taxon>
        <taxon>Liparidae</taxon>
        <taxon>Liparis</taxon>
    </lineage>
</organism>
<dbReference type="AlphaFoldDB" id="A0A4Z2JHE5"/>
<gene>
    <name evidence="2" type="ORF">EYF80_000329</name>
</gene>
<feature type="region of interest" description="Disordered" evidence="1">
    <location>
        <begin position="81"/>
        <end position="110"/>
    </location>
</feature>
<proteinExistence type="predicted"/>
<sequence>MNSGGLSLSSSTEQSTVAVPDRGRAPLSRACTAEPGGSVCFTSESEVMLLLSVQPPPRSRGRVQHLIRRGSNRCHIEYRTSGFGKSHNHLEKNGQRSKAMTPENGCSVRG</sequence>
<protein>
    <submittedName>
        <fullName evidence="2">Uncharacterized protein</fullName>
    </submittedName>
</protein>
<feature type="compositionally biased region" description="Polar residues" evidence="1">
    <location>
        <begin position="1"/>
        <end position="17"/>
    </location>
</feature>
<evidence type="ECO:0000313" key="3">
    <source>
        <dbReference type="Proteomes" id="UP000314294"/>
    </source>
</evidence>
<dbReference type="EMBL" id="SRLO01000001">
    <property type="protein sequence ID" value="TNN89726.1"/>
    <property type="molecule type" value="Genomic_DNA"/>
</dbReference>
<name>A0A4Z2JHE5_9TELE</name>
<dbReference type="Proteomes" id="UP000314294">
    <property type="component" value="Unassembled WGS sequence"/>
</dbReference>
<comment type="caution">
    <text evidence="2">The sequence shown here is derived from an EMBL/GenBank/DDBJ whole genome shotgun (WGS) entry which is preliminary data.</text>
</comment>
<evidence type="ECO:0000313" key="2">
    <source>
        <dbReference type="EMBL" id="TNN89726.1"/>
    </source>
</evidence>
<reference evidence="2 3" key="1">
    <citation type="submission" date="2019-03" db="EMBL/GenBank/DDBJ databases">
        <title>First draft genome of Liparis tanakae, snailfish: a comprehensive survey of snailfish specific genes.</title>
        <authorList>
            <person name="Kim W."/>
            <person name="Song I."/>
            <person name="Jeong J.-H."/>
            <person name="Kim D."/>
            <person name="Kim S."/>
            <person name="Ryu S."/>
            <person name="Song J.Y."/>
            <person name="Lee S.K."/>
        </authorList>
    </citation>
    <scope>NUCLEOTIDE SEQUENCE [LARGE SCALE GENOMIC DNA]</scope>
    <source>
        <tissue evidence="2">Muscle</tissue>
    </source>
</reference>
<keyword evidence="3" id="KW-1185">Reference proteome</keyword>
<feature type="region of interest" description="Disordered" evidence="1">
    <location>
        <begin position="1"/>
        <end position="30"/>
    </location>
</feature>
<accession>A0A4Z2JHE5</accession>